<dbReference type="InterPro" id="IPR001647">
    <property type="entry name" value="HTH_TetR"/>
</dbReference>
<evidence type="ECO:0000256" key="2">
    <source>
        <dbReference type="ARBA" id="ARBA00023125"/>
    </source>
</evidence>
<dbReference type="Gene3D" id="1.10.357.10">
    <property type="entry name" value="Tetracycline Repressor, domain 2"/>
    <property type="match status" value="1"/>
</dbReference>
<gene>
    <name evidence="6" type="ORF">FB559_1989</name>
</gene>
<dbReference type="Proteomes" id="UP000316096">
    <property type="component" value="Unassembled WGS sequence"/>
</dbReference>
<dbReference type="InterPro" id="IPR009057">
    <property type="entry name" value="Homeodomain-like_sf"/>
</dbReference>
<accession>A0A543CH78</accession>
<comment type="caution">
    <text evidence="6">The sequence shown here is derived from an EMBL/GenBank/DDBJ whole genome shotgun (WGS) entry which is preliminary data.</text>
</comment>
<dbReference type="Pfam" id="PF16925">
    <property type="entry name" value="TetR_C_13"/>
    <property type="match status" value="1"/>
</dbReference>
<dbReference type="Pfam" id="PF00440">
    <property type="entry name" value="TetR_N"/>
    <property type="match status" value="1"/>
</dbReference>
<evidence type="ECO:0000256" key="1">
    <source>
        <dbReference type="ARBA" id="ARBA00023015"/>
    </source>
</evidence>
<dbReference type="InterPro" id="IPR011075">
    <property type="entry name" value="TetR_C"/>
</dbReference>
<keyword evidence="7" id="KW-1185">Reference proteome</keyword>
<protein>
    <submittedName>
        <fullName evidence="6">TetR family transcriptional regulator</fullName>
    </submittedName>
</protein>
<keyword evidence="2 4" id="KW-0238">DNA-binding</keyword>
<dbReference type="EMBL" id="VFOZ01000001">
    <property type="protein sequence ID" value="TQL96459.1"/>
    <property type="molecule type" value="Genomic_DNA"/>
</dbReference>
<dbReference type="GO" id="GO:0003677">
    <property type="term" value="F:DNA binding"/>
    <property type="evidence" value="ECO:0007669"/>
    <property type="project" value="UniProtKB-UniRule"/>
</dbReference>
<dbReference type="SUPFAM" id="SSF46689">
    <property type="entry name" value="Homeodomain-like"/>
    <property type="match status" value="1"/>
</dbReference>
<dbReference type="PANTHER" id="PTHR47506">
    <property type="entry name" value="TRANSCRIPTIONAL REGULATORY PROTEIN"/>
    <property type="match status" value="1"/>
</dbReference>
<evidence type="ECO:0000313" key="6">
    <source>
        <dbReference type="EMBL" id="TQL96459.1"/>
    </source>
</evidence>
<dbReference type="PRINTS" id="PR00455">
    <property type="entry name" value="HTHTETR"/>
</dbReference>
<proteinExistence type="predicted"/>
<keyword evidence="3" id="KW-0804">Transcription</keyword>
<organism evidence="6 7">
    <name type="scientific">Actinoallomurus bryophytorum</name>
    <dbReference type="NCBI Taxonomy" id="1490222"/>
    <lineage>
        <taxon>Bacteria</taxon>
        <taxon>Bacillati</taxon>
        <taxon>Actinomycetota</taxon>
        <taxon>Actinomycetes</taxon>
        <taxon>Streptosporangiales</taxon>
        <taxon>Thermomonosporaceae</taxon>
        <taxon>Actinoallomurus</taxon>
    </lineage>
</organism>
<name>A0A543CH78_9ACTN</name>
<dbReference type="OrthoDB" id="326421at2"/>
<evidence type="ECO:0000256" key="3">
    <source>
        <dbReference type="ARBA" id="ARBA00023163"/>
    </source>
</evidence>
<evidence type="ECO:0000259" key="5">
    <source>
        <dbReference type="PROSITE" id="PS50977"/>
    </source>
</evidence>
<dbReference type="SUPFAM" id="SSF48498">
    <property type="entry name" value="Tetracyclin repressor-like, C-terminal domain"/>
    <property type="match status" value="1"/>
</dbReference>
<keyword evidence="1" id="KW-0805">Transcription regulation</keyword>
<dbReference type="InterPro" id="IPR036271">
    <property type="entry name" value="Tet_transcr_reg_TetR-rel_C_sf"/>
</dbReference>
<feature type="DNA-binding region" description="H-T-H motif" evidence="4">
    <location>
        <begin position="39"/>
        <end position="58"/>
    </location>
</feature>
<sequence>MAIADGRPGRLTPRGLATRERILEAAADLIYAHGVHATNNELVRKAAGVSGSQLSHYFPDKESLVRAVISWRADSMMGLRDSPPRGPLDSFEALRAWADSYVQNAKVLEGGCSFGSLASEIMKTDLDVHDEIAAGFDRWREVFRSGLQAMRDRHDLRRGADPDRLASVLMAAFQGGMLLTQAARDVTPLREALYEAIAHVESYARRRTPA</sequence>
<feature type="domain" description="HTH tetR-type" evidence="5">
    <location>
        <begin position="16"/>
        <end position="76"/>
    </location>
</feature>
<reference evidence="6 7" key="1">
    <citation type="submission" date="2019-06" db="EMBL/GenBank/DDBJ databases">
        <title>Sequencing the genomes of 1000 actinobacteria strains.</title>
        <authorList>
            <person name="Klenk H.-P."/>
        </authorList>
    </citation>
    <scope>NUCLEOTIDE SEQUENCE [LARGE SCALE GENOMIC DNA]</scope>
    <source>
        <strain evidence="6 7">DSM 102200</strain>
    </source>
</reference>
<dbReference type="RefSeq" id="WP_141955315.1">
    <property type="nucleotide sequence ID" value="NZ_VFOZ01000001.1"/>
</dbReference>
<evidence type="ECO:0000256" key="4">
    <source>
        <dbReference type="PROSITE-ProRule" id="PRU00335"/>
    </source>
</evidence>
<dbReference type="PANTHER" id="PTHR47506:SF3">
    <property type="entry name" value="HTH-TYPE TRANSCRIPTIONAL REGULATOR LMRA"/>
    <property type="match status" value="1"/>
</dbReference>
<dbReference type="PROSITE" id="PS50977">
    <property type="entry name" value="HTH_TETR_2"/>
    <property type="match status" value="1"/>
</dbReference>
<dbReference type="AlphaFoldDB" id="A0A543CH78"/>
<evidence type="ECO:0000313" key="7">
    <source>
        <dbReference type="Proteomes" id="UP000316096"/>
    </source>
</evidence>